<evidence type="ECO:0000313" key="2">
    <source>
        <dbReference type="EMBL" id="QHS87294.1"/>
    </source>
</evidence>
<protein>
    <submittedName>
        <fullName evidence="2">Uncharacterized protein</fullName>
    </submittedName>
</protein>
<dbReference type="EMBL" id="MN739080">
    <property type="protein sequence ID" value="QHS87294.1"/>
    <property type="molecule type" value="Genomic_DNA"/>
</dbReference>
<feature type="compositionally biased region" description="Basic residues" evidence="1">
    <location>
        <begin position="261"/>
        <end position="291"/>
    </location>
</feature>
<reference evidence="2" key="1">
    <citation type="journal article" date="2020" name="Nature">
        <title>Giant virus diversity and host interactions through global metagenomics.</title>
        <authorList>
            <person name="Schulz F."/>
            <person name="Roux S."/>
            <person name="Paez-Espino D."/>
            <person name="Jungbluth S."/>
            <person name="Walsh D.A."/>
            <person name="Denef V.J."/>
            <person name="McMahon K.D."/>
            <person name="Konstantinidis K.T."/>
            <person name="Eloe-Fadrosh E.A."/>
            <person name="Kyrpides N.C."/>
            <person name="Woyke T."/>
        </authorList>
    </citation>
    <scope>NUCLEOTIDE SEQUENCE</scope>
    <source>
        <strain evidence="2">GVMAG-M-3300010157-4</strain>
    </source>
</reference>
<evidence type="ECO:0000256" key="1">
    <source>
        <dbReference type="SAM" id="MobiDB-lite"/>
    </source>
</evidence>
<dbReference type="AlphaFoldDB" id="A0A6C0B625"/>
<feature type="region of interest" description="Disordered" evidence="1">
    <location>
        <begin position="212"/>
        <end position="291"/>
    </location>
</feature>
<organism evidence="2">
    <name type="scientific">viral metagenome</name>
    <dbReference type="NCBI Taxonomy" id="1070528"/>
    <lineage>
        <taxon>unclassified sequences</taxon>
        <taxon>metagenomes</taxon>
        <taxon>organismal metagenomes</taxon>
    </lineage>
</organism>
<accession>A0A6C0B625</accession>
<proteinExistence type="predicted"/>
<name>A0A6C0B625_9ZZZZ</name>
<sequence>MAAFASSAGHSSAALPKVLTNYLVKGDHYDTYQIPAGTRLFKSYRDTLANWSPERVFPVFGPAYFGFDEPNVSENYGFAFAYKTTQPYELLAIDSQNTLGYLWGLAADREDVRRTLTVCFGYNPDKPEKPQIRTSDEELDYVLVRFLCDNNFEGYAGDYIATIGGGRFHPECVMCGPIHVEINTEYNVDEKLGLASPAEKLPAIQSRLTAKNLDINPKKRKDNRGDRTFEDEEDSENKKPTTIFSKNLFGDFDDDELGGGSRRKKRTQKKRIRRHKSTQIRHKQKKNKSRK</sequence>